<feature type="region of interest" description="Disordered" evidence="1">
    <location>
        <begin position="268"/>
        <end position="323"/>
    </location>
</feature>
<evidence type="ECO:0000256" key="1">
    <source>
        <dbReference type="SAM" id="MobiDB-lite"/>
    </source>
</evidence>
<feature type="compositionally biased region" description="Low complexity" evidence="1">
    <location>
        <begin position="48"/>
        <end position="63"/>
    </location>
</feature>
<feature type="region of interest" description="Disordered" evidence="1">
    <location>
        <begin position="430"/>
        <end position="449"/>
    </location>
</feature>
<organism evidence="2 3">
    <name type="scientific">Wolfiporia cocos (strain MD-104)</name>
    <name type="common">Brown rot fungus</name>
    <dbReference type="NCBI Taxonomy" id="742152"/>
    <lineage>
        <taxon>Eukaryota</taxon>
        <taxon>Fungi</taxon>
        <taxon>Dikarya</taxon>
        <taxon>Basidiomycota</taxon>
        <taxon>Agaricomycotina</taxon>
        <taxon>Agaricomycetes</taxon>
        <taxon>Polyporales</taxon>
        <taxon>Phaeolaceae</taxon>
        <taxon>Wolfiporia</taxon>
    </lineage>
</organism>
<feature type="region of interest" description="Disordered" evidence="1">
    <location>
        <begin position="482"/>
        <end position="636"/>
    </location>
</feature>
<feature type="compositionally biased region" description="Low complexity" evidence="1">
    <location>
        <begin position="490"/>
        <end position="500"/>
    </location>
</feature>
<feature type="compositionally biased region" description="Polar residues" evidence="1">
    <location>
        <begin position="563"/>
        <end position="584"/>
    </location>
</feature>
<dbReference type="OrthoDB" id="3055857at2759"/>
<feature type="region of interest" description="Disordered" evidence="1">
    <location>
        <begin position="1"/>
        <end position="71"/>
    </location>
</feature>
<feature type="compositionally biased region" description="Basic and acidic residues" evidence="1">
    <location>
        <begin position="29"/>
        <end position="47"/>
    </location>
</feature>
<evidence type="ECO:0000313" key="3">
    <source>
        <dbReference type="Proteomes" id="UP000218811"/>
    </source>
</evidence>
<reference evidence="2 3" key="1">
    <citation type="journal article" date="2012" name="Science">
        <title>The Paleozoic origin of enzymatic lignin decomposition reconstructed from 31 fungal genomes.</title>
        <authorList>
            <person name="Floudas D."/>
            <person name="Binder M."/>
            <person name="Riley R."/>
            <person name="Barry K."/>
            <person name="Blanchette R.A."/>
            <person name="Henrissat B."/>
            <person name="Martinez A.T."/>
            <person name="Otillar R."/>
            <person name="Spatafora J.W."/>
            <person name="Yadav J.S."/>
            <person name="Aerts A."/>
            <person name="Benoit I."/>
            <person name="Boyd A."/>
            <person name="Carlson A."/>
            <person name="Copeland A."/>
            <person name="Coutinho P.M."/>
            <person name="de Vries R.P."/>
            <person name="Ferreira P."/>
            <person name="Findley K."/>
            <person name="Foster B."/>
            <person name="Gaskell J."/>
            <person name="Glotzer D."/>
            <person name="Gorecki P."/>
            <person name="Heitman J."/>
            <person name="Hesse C."/>
            <person name="Hori C."/>
            <person name="Igarashi K."/>
            <person name="Jurgens J.A."/>
            <person name="Kallen N."/>
            <person name="Kersten P."/>
            <person name="Kohler A."/>
            <person name="Kuees U."/>
            <person name="Kumar T.K.A."/>
            <person name="Kuo A."/>
            <person name="LaButti K."/>
            <person name="Larrondo L.F."/>
            <person name="Lindquist E."/>
            <person name="Ling A."/>
            <person name="Lombard V."/>
            <person name="Lucas S."/>
            <person name="Lundell T."/>
            <person name="Martin R."/>
            <person name="McLaughlin D.J."/>
            <person name="Morgenstern I."/>
            <person name="Morin E."/>
            <person name="Murat C."/>
            <person name="Nagy L.G."/>
            <person name="Nolan M."/>
            <person name="Ohm R.A."/>
            <person name="Patyshakuliyeva A."/>
            <person name="Rokas A."/>
            <person name="Ruiz-Duenas F.J."/>
            <person name="Sabat G."/>
            <person name="Salamov A."/>
            <person name="Samejima M."/>
            <person name="Schmutz J."/>
            <person name="Slot J.C."/>
            <person name="St John F."/>
            <person name="Stenlid J."/>
            <person name="Sun H."/>
            <person name="Sun S."/>
            <person name="Syed K."/>
            <person name="Tsang A."/>
            <person name="Wiebenga A."/>
            <person name="Young D."/>
            <person name="Pisabarro A."/>
            <person name="Eastwood D.C."/>
            <person name="Martin F."/>
            <person name="Cullen D."/>
            <person name="Grigoriev I.V."/>
            <person name="Hibbett D.S."/>
        </authorList>
    </citation>
    <scope>NUCLEOTIDE SEQUENCE [LARGE SCALE GENOMIC DNA]</scope>
    <source>
        <strain evidence="2 3">MD-104</strain>
    </source>
</reference>
<feature type="compositionally biased region" description="Basic residues" evidence="1">
    <location>
        <begin position="1"/>
        <end position="11"/>
    </location>
</feature>
<dbReference type="EMBL" id="KB468157">
    <property type="protein sequence ID" value="PCH44427.1"/>
    <property type="molecule type" value="Genomic_DNA"/>
</dbReference>
<feature type="compositionally biased region" description="Polar residues" evidence="1">
    <location>
        <begin position="86"/>
        <end position="98"/>
    </location>
</feature>
<feature type="compositionally biased region" description="Polar residues" evidence="1">
    <location>
        <begin position="132"/>
        <end position="151"/>
    </location>
</feature>
<feature type="region of interest" description="Disordered" evidence="1">
    <location>
        <begin position="83"/>
        <end position="163"/>
    </location>
</feature>
<feature type="compositionally biased region" description="Basic residues" evidence="1">
    <location>
        <begin position="152"/>
        <end position="163"/>
    </location>
</feature>
<name>A0A2H3K7L7_WOLCO</name>
<gene>
    <name evidence="2" type="ORF">WOLCODRAFT_165139</name>
</gene>
<keyword evidence="3" id="KW-1185">Reference proteome</keyword>
<dbReference type="OMA" id="AYMTEFS"/>
<accession>A0A2H3K7L7</accession>
<dbReference type="Proteomes" id="UP000218811">
    <property type="component" value="Unassembled WGS sequence"/>
</dbReference>
<protein>
    <submittedName>
        <fullName evidence="2">Uncharacterized protein</fullName>
    </submittedName>
</protein>
<evidence type="ECO:0000313" key="2">
    <source>
        <dbReference type="EMBL" id="PCH44427.1"/>
    </source>
</evidence>
<proteinExistence type="predicted"/>
<feature type="compositionally biased region" description="Low complexity" evidence="1">
    <location>
        <begin position="303"/>
        <end position="312"/>
    </location>
</feature>
<sequence length="636" mass="68884">MTRRMKKRSRQTSRSGTESTEDSGAANRSKADMQRGKRARVEVKLTEGKLPSSGSLSPTGPALEDLPISLYPQPHDTEMLFFTPRPKTSSNHATSPGSVTHIAPPGDDLSPIPAARRFLSRTSSRNLKENSNRLASPFTSHPSSRAGSPTKSKPKKKIQRSTFHTKSRTLSVALDPTALNQNVNFNQSSSAGILAQAQAKKAQSSKSDTMTHTRTGSIPIIPSLQDLSSDPWLVNPGSFTRYREELDSDIEHPSFFFDVPLGISTPPRKRRATTGVLRMRPDSSDLELSEHSPCWRGNDGEGLSRSPSPSAGSSGGHFQARRRRRTITHPAEADGFSRVLDFTSSIKDLRRTSSISCLNDVDASDQTTKPITQLSQASPLSTAFSKINLGLASAFSLSGIQSSLSPLSGLARSASAPTLEPAPLAANEGIRSALPSSGSSLTGHRDYESDDDELKGLFSELELNEGAKWDIATVRRMRDSDIAVPPVTPSERSVSQESSSLITSKPIESQKPIHRRKRGDTIRASDFARPPPVLDPSVNVTGTALADSNADGGTNSRARRTRSGTVTLANPAASSTVRPSSGNDAQRKATSPMRMHRRTQEGRFRVKRGIDDEPLRANSDDEDDELLLKARRSKKL</sequence>
<feature type="compositionally biased region" description="Basic and acidic residues" evidence="1">
    <location>
        <begin position="598"/>
        <end position="619"/>
    </location>
</feature>
<dbReference type="AlphaFoldDB" id="A0A2H3K7L7"/>